<evidence type="ECO:0000256" key="2">
    <source>
        <dbReference type="SAM" id="Coils"/>
    </source>
</evidence>
<dbReference type="GO" id="GO:0006744">
    <property type="term" value="P:ubiquinone biosynthetic process"/>
    <property type="evidence" value="ECO:0007669"/>
    <property type="project" value="UniProtKB-UniRule"/>
</dbReference>
<keyword evidence="2" id="KW-0175">Coiled coil</keyword>
<dbReference type="GO" id="GO:0005737">
    <property type="term" value="C:cytoplasm"/>
    <property type="evidence" value="ECO:0007669"/>
    <property type="project" value="UniProtKB-SubCell"/>
</dbReference>
<feature type="coiled-coil region" evidence="2">
    <location>
        <begin position="180"/>
        <end position="207"/>
    </location>
</feature>
<dbReference type="InterPro" id="IPR038989">
    <property type="entry name" value="UbiJ"/>
</dbReference>
<protein>
    <recommendedName>
        <fullName evidence="1">Ubiquinone biosynthesis accessory factor UbiJ</fullName>
    </recommendedName>
</protein>
<reference evidence="4 5" key="1">
    <citation type="journal article" date="2014" name="Genome Announc.">
        <title>Draft Genome Sequence of the Agar-Degrading Bacterium Catenovulum sp. Strain DS-2, Isolated from Intestines of Haliotis diversicolor.</title>
        <authorList>
            <person name="Shan D."/>
            <person name="Li X."/>
            <person name="Gu Z."/>
            <person name="Wei G."/>
            <person name="Gao Z."/>
            <person name="Shao Z."/>
        </authorList>
    </citation>
    <scope>NUCLEOTIDE SEQUENCE [LARGE SCALE GENOMIC DNA]</scope>
    <source>
        <strain evidence="4 5">DS-2</strain>
    </source>
</reference>
<evidence type="ECO:0000313" key="4">
    <source>
        <dbReference type="EMBL" id="EWH10915.1"/>
    </source>
</evidence>
<evidence type="ECO:0000256" key="1">
    <source>
        <dbReference type="HAMAP-Rule" id="MF_02215"/>
    </source>
</evidence>
<accession>W7QZY3</accession>
<dbReference type="Proteomes" id="UP000019276">
    <property type="component" value="Unassembled WGS sequence"/>
</dbReference>
<dbReference type="STRING" id="1328313.DS2_06476"/>
<comment type="similarity">
    <text evidence="1">Belongs to the UbiJ family.</text>
</comment>
<dbReference type="UniPathway" id="UPA00232"/>
<keyword evidence="1" id="KW-0831">Ubiquinone biosynthesis</keyword>
<feature type="domain" description="SCP2" evidence="3">
    <location>
        <begin position="26"/>
        <end position="118"/>
    </location>
</feature>
<comment type="caution">
    <text evidence="4">The sequence shown here is derived from an EMBL/GenBank/DDBJ whole genome shotgun (WGS) entry which is preliminary data.</text>
</comment>
<gene>
    <name evidence="1" type="primary">ubiJ</name>
    <name evidence="4" type="ORF">DS2_06476</name>
</gene>
<organism evidence="4 5">
    <name type="scientific">Catenovulum agarivorans DS-2</name>
    <dbReference type="NCBI Taxonomy" id="1328313"/>
    <lineage>
        <taxon>Bacteria</taxon>
        <taxon>Pseudomonadati</taxon>
        <taxon>Pseudomonadota</taxon>
        <taxon>Gammaproteobacteria</taxon>
        <taxon>Alteromonadales</taxon>
        <taxon>Alteromonadaceae</taxon>
        <taxon>Catenovulum</taxon>
    </lineage>
</organism>
<dbReference type="PANTHER" id="PTHR38693">
    <property type="entry name" value="UBIQUINONE BIOSYNTHESIS PROTEIN UBIJ"/>
    <property type="match status" value="1"/>
</dbReference>
<proteinExistence type="inferred from homology"/>
<dbReference type="eggNOG" id="COG3165">
    <property type="taxonomic scope" value="Bacteria"/>
</dbReference>
<comment type="subcellular location">
    <subcellularLocation>
        <location evidence="1">Cytoplasm</location>
    </subcellularLocation>
</comment>
<comment type="pathway">
    <text evidence="1">Cofactor biosynthesis; ubiquinone biosynthesis.</text>
</comment>
<dbReference type="InterPro" id="IPR036527">
    <property type="entry name" value="SCP2_sterol-bd_dom_sf"/>
</dbReference>
<sequence length="211" mass="23711">MPTASLISGLVEHSINYWLRQTGVQQNVPNQLLGKQFVIKITDLKLELQMHVQQGADGYQGLVSVWSPANDQADCTIICTLSGLYQLQQPAQITKLIKQGELDIDGDVQLAQTYADWLKSSLVHWQDVLASVSSGPVAYKISAAGEQAIELAQQQFSNQQRAFKNIVWDEKKLAPHPLEVADFSEQVKQLRQDTDRFEARLQQLIQKVEQL</sequence>
<dbReference type="AlphaFoldDB" id="W7QZY3"/>
<dbReference type="RefSeq" id="WP_035013857.1">
    <property type="nucleotide sequence ID" value="NZ_ARZY01000008.1"/>
</dbReference>
<keyword evidence="1" id="KW-0963">Cytoplasm</keyword>
<evidence type="ECO:0000259" key="3">
    <source>
        <dbReference type="Pfam" id="PF02036"/>
    </source>
</evidence>
<dbReference type="EMBL" id="ARZY01000008">
    <property type="protein sequence ID" value="EWH10915.1"/>
    <property type="molecule type" value="Genomic_DNA"/>
</dbReference>
<comment type="function">
    <text evidence="1">Required for ubiquinone (coenzyme Q) biosynthesis. Binds hydrophobic ubiquinone biosynthetic intermediates via its SCP2 domain and is essential for the stability of the Ubi complex. May constitute a docking platform where Ubi enzymes assemble and access their SCP2-bound polyprenyl substrates.</text>
</comment>
<evidence type="ECO:0000313" key="5">
    <source>
        <dbReference type="Proteomes" id="UP000019276"/>
    </source>
</evidence>
<keyword evidence="5" id="KW-1185">Reference proteome</keyword>
<dbReference type="OrthoDB" id="5801225at2"/>
<dbReference type="Pfam" id="PF02036">
    <property type="entry name" value="SCP2"/>
    <property type="match status" value="1"/>
</dbReference>
<dbReference type="HAMAP" id="MF_02215">
    <property type="entry name" value="UbiJ"/>
    <property type="match status" value="1"/>
</dbReference>
<name>W7QZY3_9ALTE</name>
<dbReference type="SUPFAM" id="SSF55718">
    <property type="entry name" value="SCP-like"/>
    <property type="match status" value="1"/>
</dbReference>
<dbReference type="InterPro" id="IPR003033">
    <property type="entry name" value="SCP2_sterol-bd_dom"/>
</dbReference>
<dbReference type="PANTHER" id="PTHR38693:SF1">
    <property type="entry name" value="UBIQUINONE BIOSYNTHESIS ACCESSORY FACTOR UBIJ"/>
    <property type="match status" value="1"/>
</dbReference>